<dbReference type="AlphaFoldDB" id="A0AAN7SF31"/>
<gene>
    <name evidence="9" type="ORF">RN001_012286</name>
</gene>
<dbReference type="InterPro" id="IPR035979">
    <property type="entry name" value="RBD_domain_sf"/>
</dbReference>
<dbReference type="InterPro" id="IPR024675">
    <property type="entry name" value="eIF3g_N"/>
</dbReference>
<dbReference type="GO" id="GO:0001732">
    <property type="term" value="P:formation of cytoplasmic translation initiation complex"/>
    <property type="evidence" value="ECO:0007669"/>
    <property type="project" value="UniProtKB-UniRule"/>
</dbReference>
<proteinExistence type="inferred from homology"/>
<evidence type="ECO:0000259" key="8">
    <source>
        <dbReference type="PROSITE" id="PS50102"/>
    </source>
</evidence>
<dbReference type="PROSITE" id="PS50102">
    <property type="entry name" value="RRM"/>
    <property type="match status" value="1"/>
</dbReference>
<dbReference type="GO" id="GO:0003743">
    <property type="term" value="F:translation initiation factor activity"/>
    <property type="evidence" value="ECO:0007669"/>
    <property type="project" value="UniProtKB-UniRule"/>
</dbReference>
<dbReference type="EMBL" id="JARPUR010000005">
    <property type="protein sequence ID" value="KAK4875864.1"/>
    <property type="molecule type" value="Genomic_DNA"/>
</dbReference>
<comment type="subunit">
    <text evidence="5">Component of the eukaryotic translation initiation factor 3 (eIF-3) complex.</text>
</comment>
<dbReference type="PANTHER" id="PTHR10352">
    <property type="entry name" value="EUKARYOTIC TRANSLATION INITIATION FACTOR 3 SUBUNIT G"/>
    <property type="match status" value="1"/>
</dbReference>
<dbReference type="GO" id="GO:0005852">
    <property type="term" value="C:eukaryotic translation initiation factor 3 complex"/>
    <property type="evidence" value="ECO:0007669"/>
    <property type="project" value="UniProtKB-UniRule"/>
</dbReference>
<dbReference type="Pfam" id="PF12353">
    <property type="entry name" value="eIF3g"/>
    <property type="match status" value="1"/>
</dbReference>
<protein>
    <recommendedName>
        <fullName evidence="5">Eukaryotic translation initiation factor 3 subunit G</fullName>
        <shortName evidence="5">eIF3g</shortName>
    </recommendedName>
    <alternativeName>
        <fullName evidence="5">Eukaryotic translation initiation factor 3 RNA-binding subunit</fullName>
        <shortName evidence="5">eIF-3 RNA-binding subunit</shortName>
    </alternativeName>
    <alternativeName>
        <fullName evidence="5">Eukaryotic translation initiation factor 3 subunit 4</fullName>
    </alternativeName>
</protein>
<organism evidence="9 10">
    <name type="scientific">Aquatica leii</name>
    <dbReference type="NCBI Taxonomy" id="1421715"/>
    <lineage>
        <taxon>Eukaryota</taxon>
        <taxon>Metazoa</taxon>
        <taxon>Ecdysozoa</taxon>
        <taxon>Arthropoda</taxon>
        <taxon>Hexapoda</taxon>
        <taxon>Insecta</taxon>
        <taxon>Pterygota</taxon>
        <taxon>Neoptera</taxon>
        <taxon>Endopterygota</taxon>
        <taxon>Coleoptera</taxon>
        <taxon>Polyphaga</taxon>
        <taxon>Elateriformia</taxon>
        <taxon>Elateroidea</taxon>
        <taxon>Lampyridae</taxon>
        <taxon>Luciolinae</taxon>
        <taxon>Aquatica</taxon>
    </lineage>
</organism>
<keyword evidence="3 6" id="KW-0694">RNA-binding</keyword>
<dbReference type="GO" id="GO:0033290">
    <property type="term" value="C:eukaryotic 48S preinitiation complex"/>
    <property type="evidence" value="ECO:0007669"/>
    <property type="project" value="UniProtKB-UniRule"/>
</dbReference>
<keyword evidence="2 5" id="KW-0396">Initiation factor</keyword>
<evidence type="ECO:0000256" key="5">
    <source>
        <dbReference type="HAMAP-Rule" id="MF_03006"/>
    </source>
</evidence>
<evidence type="ECO:0000313" key="9">
    <source>
        <dbReference type="EMBL" id="KAK4875864.1"/>
    </source>
</evidence>
<dbReference type="InterPro" id="IPR034240">
    <property type="entry name" value="eIF3G_RRM"/>
</dbReference>
<reference evidence="10" key="1">
    <citation type="submission" date="2023-01" db="EMBL/GenBank/DDBJ databases">
        <title>Key to firefly adult light organ development and bioluminescence: homeobox transcription factors regulate luciferase expression and transportation to peroxisome.</title>
        <authorList>
            <person name="Fu X."/>
        </authorList>
    </citation>
    <scope>NUCLEOTIDE SEQUENCE [LARGE SCALE GENOMIC DNA]</scope>
</reference>
<accession>A0AAN7SF31</accession>
<keyword evidence="4 5" id="KW-0648">Protein biosynthesis</keyword>
<comment type="caution">
    <text evidence="9">The sequence shown here is derived from an EMBL/GenBank/DDBJ whole genome shotgun (WGS) entry which is preliminary data.</text>
</comment>
<dbReference type="GO" id="GO:0016282">
    <property type="term" value="C:eukaryotic 43S preinitiation complex"/>
    <property type="evidence" value="ECO:0007669"/>
    <property type="project" value="UniProtKB-UniRule"/>
</dbReference>
<feature type="region of interest" description="Disordered" evidence="7">
    <location>
        <begin position="151"/>
        <end position="198"/>
    </location>
</feature>
<evidence type="ECO:0000256" key="6">
    <source>
        <dbReference type="PROSITE-ProRule" id="PRU00176"/>
    </source>
</evidence>
<dbReference type="HAMAP" id="MF_03006">
    <property type="entry name" value="eIF3g"/>
    <property type="match status" value="1"/>
</dbReference>
<keyword evidence="1 5" id="KW-0963">Cytoplasm</keyword>
<dbReference type="GO" id="GO:0003723">
    <property type="term" value="F:RNA binding"/>
    <property type="evidence" value="ECO:0007669"/>
    <property type="project" value="UniProtKB-UniRule"/>
</dbReference>
<dbReference type="InterPro" id="IPR017334">
    <property type="entry name" value="eIF3_g"/>
</dbReference>
<comment type="similarity">
    <text evidence="5">Belongs to the eIF-3 subunit G family.</text>
</comment>
<dbReference type="CDD" id="cd12933">
    <property type="entry name" value="eIF3G"/>
    <property type="match status" value="1"/>
</dbReference>
<dbReference type="Gene3D" id="3.30.70.330">
    <property type="match status" value="1"/>
</dbReference>
<evidence type="ECO:0000256" key="4">
    <source>
        <dbReference type="ARBA" id="ARBA00022917"/>
    </source>
</evidence>
<evidence type="ECO:0000256" key="2">
    <source>
        <dbReference type="ARBA" id="ARBA00022540"/>
    </source>
</evidence>
<dbReference type="SUPFAM" id="SSF54928">
    <property type="entry name" value="RNA-binding domain, RBD"/>
    <property type="match status" value="1"/>
</dbReference>
<dbReference type="PIRSF" id="PIRSF037949">
    <property type="entry name" value="Transl_init_eIF-3_RNA-bind"/>
    <property type="match status" value="1"/>
</dbReference>
<dbReference type="InterPro" id="IPR012677">
    <property type="entry name" value="Nucleotide-bd_a/b_plait_sf"/>
</dbReference>
<evidence type="ECO:0000256" key="3">
    <source>
        <dbReference type="ARBA" id="ARBA00022884"/>
    </source>
</evidence>
<dbReference type="Pfam" id="PF00076">
    <property type="entry name" value="RRM_1"/>
    <property type="match status" value="1"/>
</dbReference>
<feature type="domain" description="RRM" evidence="8">
    <location>
        <begin position="207"/>
        <end position="285"/>
    </location>
</feature>
<evidence type="ECO:0000313" key="10">
    <source>
        <dbReference type="Proteomes" id="UP001353858"/>
    </source>
</evidence>
<keyword evidence="10" id="KW-1185">Reference proteome</keyword>
<feature type="region of interest" description="Disordered" evidence="7">
    <location>
        <begin position="1"/>
        <end position="28"/>
    </location>
</feature>
<dbReference type="Proteomes" id="UP001353858">
    <property type="component" value="Unassembled WGS sequence"/>
</dbReference>
<evidence type="ECO:0000256" key="1">
    <source>
        <dbReference type="ARBA" id="ARBA00022490"/>
    </source>
</evidence>
<dbReference type="CDD" id="cd12408">
    <property type="entry name" value="RRM_eIF3G_like"/>
    <property type="match status" value="1"/>
</dbReference>
<comment type="function">
    <text evidence="5">RNA-binding component of the eukaryotic translation initiation factor 3 (eIF-3) complex, which is involved in protein synthesis of a specialized repertoire of mRNAs and, together with other initiation factors, stimulates binding of mRNA and methionyl-tRNAi to the 40S ribosome. The eIF-3 complex specifically targets and initiates translation of a subset of mRNAs involved in cell proliferation. This subunit can bind 18S rRNA.</text>
</comment>
<comment type="subcellular location">
    <subcellularLocation>
        <location evidence="5">Cytoplasm</location>
    </subcellularLocation>
</comment>
<evidence type="ECO:0000256" key="7">
    <source>
        <dbReference type="SAM" id="MobiDB-lite"/>
    </source>
</evidence>
<dbReference type="InterPro" id="IPR000504">
    <property type="entry name" value="RRM_dom"/>
</dbReference>
<dbReference type="SMART" id="SM00360">
    <property type="entry name" value="RRM"/>
    <property type="match status" value="1"/>
</dbReference>
<sequence length="291" mass="32183">MPTNDEIKSSWADEVELEGGALPPPTEVRENDFKILTEYKCGKDNKKTKIVRTYKIEKRIVSKSIALRKTWTKFGESVDDKPGPNPATTICGEDVYMQYITSKEEEYKVEEDGLEKLKGMGDKTVVKCRTCNGEHWTSKCPWKDTALASAKTADGEKKPGAPPAQLPAEVGKPATTSKYLPPNMRGDAASKRLDNTSMAGARRDDSMAVRVSNLSDSTTDADLEELVKPFGPINKLYLAKEKGTGSCKGFAYIHFKFRNDAAKAIATLHKHGYDHLILSVDWSKPQAHSNP</sequence>
<name>A0AAN7SF31_9COLE</name>